<evidence type="ECO:0000256" key="1">
    <source>
        <dbReference type="ARBA" id="ARBA00004651"/>
    </source>
</evidence>
<sequence>MLRLAAATLRGRGASLAGVFAALLFASVLVTACGLLVESGLRAQAPPERYAAAPVVVAGRQWTSITGRGADTVTTVSVRLTEPVTVPASLAGEIGKVPGVTRVVPELAFPVALVGRDGRLTGGPGVLGHAWESAVLTPYTLSEGRAPAAPGEIVVDALLARQAGLETGRSVRVLGRDGVREYTVSGIAGPGLARRPAVFFTAGRAGELFGRPGRVSAFGVFGPGAPAPLKARIDAALDTSEASAAAFSVSPEGRPAGGDTVAYAGADRGFAEDLRAQAGRETLVQLGSSIGGVAAMVAVFVVAGTFGLAVRQREREIALLRAVGATPRQVRSMIGREAVLLGLVAGALGVPPGVAAGHWLFGRFAALGTFPETFAPVTGPVPMLVAVVTGAATAWLAARGAVRRAARIRPAEALGEAAVERRELGRARMIAGLVFLVAGGAVSVLSMFLTGAAAAASAGGIVLLLVVAATLLGPWLVRWAVALTGSLLGRVSRVGGYLAAATTRAESRRLAAVVSPLVLMLAFASATLFTQSTVGHAAARQAEEGARADYVVTSTGPGLPPQAARAARETPGVAGVTEVIDTRVVGAHEELGDRTLSTFGAMGLSTPVHGIDLGVREGSLDRLGEDSVALSTFAADAFGVSAGERVRLLLGDGTPATPRVVAVYDRGLGFGDVVLPYDLVRGHSAAGMAGRLLVTAAPGAGDLRERLGGLAPGLTVLDRAGGSAARDAEQELGAWVNLLALGMIMVFTAVAVVNTLVMATGARVRELALLRLVGGTRRQVLSMIRWEALLVGGIAVAVGTAVAAPTLVALSYGVTGSPLPYVPPAAYAAMVAATLGLALAATLLPARAALLGRPAERIRG</sequence>
<feature type="transmembrane region" description="Helical" evidence="6">
    <location>
        <begin position="290"/>
        <end position="310"/>
    </location>
</feature>
<proteinExistence type="predicted"/>
<dbReference type="InterPro" id="IPR038766">
    <property type="entry name" value="Membrane_comp_ABC_pdt"/>
</dbReference>
<keyword evidence="2" id="KW-1003">Cell membrane</keyword>
<protein>
    <submittedName>
        <fullName evidence="8">Putative ABC transport system permease protein</fullName>
    </submittedName>
</protein>
<comment type="caution">
    <text evidence="8">The sequence shown here is derived from an EMBL/GenBank/DDBJ whole genome shotgun (WGS) entry which is preliminary data.</text>
</comment>
<feature type="transmembrane region" description="Helical" evidence="6">
    <location>
        <begin position="461"/>
        <end position="489"/>
    </location>
</feature>
<dbReference type="Pfam" id="PF02687">
    <property type="entry name" value="FtsX"/>
    <property type="match status" value="2"/>
</dbReference>
<dbReference type="PROSITE" id="PS51257">
    <property type="entry name" value="PROKAR_LIPOPROTEIN"/>
    <property type="match status" value="1"/>
</dbReference>
<feature type="transmembrane region" description="Helical" evidence="6">
    <location>
        <begin position="338"/>
        <end position="361"/>
    </location>
</feature>
<keyword evidence="4 6" id="KW-1133">Transmembrane helix</keyword>
<evidence type="ECO:0000256" key="2">
    <source>
        <dbReference type="ARBA" id="ARBA00022475"/>
    </source>
</evidence>
<feature type="transmembrane region" description="Helical" evidence="6">
    <location>
        <begin position="430"/>
        <end position="455"/>
    </location>
</feature>
<feature type="transmembrane region" description="Helical" evidence="6">
    <location>
        <begin position="381"/>
        <end position="402"/>
    </location>
</feature>
<gene>
    <name evidence="8" type="ORF">FHS22_005507</name>
</gene>
<reference evidence="8 9" key="1">
    <citation type="submission" date="2020-08" db="EMBL/GenBank/DDBJ databases">
        <title>Genomic Encyclopedia of Type Strains, Phase III (KMG-III): the genomes of soil and plant-associated and newly described type strains.</title>
        <authorList>
            <person name="Whitman W."/>
        </authorList>
    </citation>
    <scope>NUCLEOTIDE SEQUENCE [LARGE SCALE GENOMIC DNA]</scope>
    <source>
        <strain evidence="8 9">CECT 3303</strain>
    </source>
</reference>
<keyword evidence="3 6" id="KW-0812">Transmembrane</keyword>
<dbReference type="RefSeq" id="WP_184946156.1">
    <property type="nucleotide sequence ID" value="NZ_BAAAWZ010000001.1"/>
</dbReference>
<evidence type="ECO:0000259" key="7">
    <source>
        <dbReference type="Pfam" id="PF02687"/>
    </source>
</evidence>
<comment type="subcellular location">
    <subcellularLocation>
        <location evidence="1">Cell membrane</location>
        <topology evidence="1">Multi-pass membrane protein</topology>
    </subcellularLocation>
</comment>
<evidence type="ECO:0000256" key="4">
    <source>
        <dbReference type="ARBA" id="ARBA00022989"/>
    </source>
</evidence>
<evidence type="ECO:0000256" key="5">
    <source>
        <dbReference type="ARBA" id="ARBA00023136"/>
    </source>
</evidence>
<organism evidence="8 9">
    <name type="scientific">Planomonospora venezuelensis</name>
    <dbReference type="NCBI Taxonomy" id="1999"/>
    <lineage>
        <taxon>Bacteria</taxon>
        <taxon>Bacillati</taxon>
        <taxon>Actinomycetota</taxon>
        <taxon>Actinomycetes</taxon>
        <taxon>Streptosporangiales</taxon>
        <taxon>Streptosporangiaceae</taxon>
        <taxon>Planomonospora</taxon>
    </lineage>
</organism>
<feature type="transmembrane region" description="Helical" evidence="6">
    <location>
        <begin position="510"/>
        <end position="529"/>
    </location>
</feature>
<feature type="transmembrane region" description="Helical" evidence="6">
    <location>
        <begin position="826"/>
        <end position="850"/>
    </location>
</feature>
<evidence type="ECO:0000313" key="8">
    <source>
        <dbReference type="EMBL" id="MBB5966216.1"/>
    </source>
</evidence>
<evidence type="ECO:0000256" key="3">
    <source>
        <dbReference type="ARBA" id="ARBA00022692"/>
    </source>
</evidence>
<dbReference type="AlphaFoldDB" id="A0A841DG73"/>
<dbReference type="InterPro" id="IPR003838">
    <property type="entry name" value="ABC3_permease_C"/>
</dbReference>
<dbReference type="GO" id="GO:0005886">
    <property type="term" value="C:plasma membrane"/>
    <property type="evidence" value="ECO:0007669"/>
    <property type="project" value="UniProtKB-SubCell"/>
</dbReference>
<evidence type="ECO:0000313" key="9">
    <source>
        <dbReference type="Proteomes" id="UP000562352"/>
    </source>
</evidence>
<dbReference type="Proteomes" id="UP000562352">
    <property type="component" value="Unassembled WGS sequence"/>
</dbReference>
<name>A0A841DG73_PLAVE</name>
<keyword evidence="9" id="KW-1185">Reference proteome</keyword>
<feature type="transmembrane region" description="Helical" evidence="6">
    <location>
        <begin position="734"/>
        <end position="757"/>
    </location>
</feature>
<dbReference type="PANTHER" id="PTHR30287:SF1">
    <property type="entry name" value="INNER MEMBRANE PROTEIN"/>
    <property type="match status" value="1"/>
</dbReference>
<dbReference type="EMBL" id="JACHJJ010000022">
    <property type="protein sequence ID" value="MBB5966216.1"/>
    <property type="molecule type" value="Genomic_DNA"/>
</dbReference>
<dbReference type="PANTHER" id="PTHR30287">
    <property type="entry name" value="MEMBRANE COMPONENT OF PREDICTED ABC SUPERFAMILY METABOLITE UPTAKE TRANSPORTER"/>
    <property type="match status" value="1"/>
</dbReference>
<feature type="domain" description="ABC3 transporter permease C-terminal" evidence="7">
    <location>
        <begin position="740"/>
        <end position="849"/>
    </location>
</feature>
<keyword evidence="5 6" id="KW-0472">Membrane</keyword>
<feature type="domain" description="ABC3 transporter permease C-terminal" evidence="7">
    <location>
        <begin position="289"/>
        <end position="407"/>
    </location>
</feature>
<accession>A0A841DG73</accession>
<feature type="transmembrane region" description="Helical" evidence="6">
    <location>
        <begin position="788"/>
        <end position="814"/>
    </location>
</feature>
<evidence type="ECO:0000256" key="6">
    <source>
        <dbReference type="SAM" id="Phobius"/>
    </source>
</evidence>